<organism evidence="1 2">
    <name type="scientific">Patellaria atrata CBS 101060</name>
    <dbReference type="NCBI Taxonomy" id="1346257"/>
    <lineage>
        <taxon>Eukaryota</taxon>
        <taxon>Fungi</taxon>
        <taxon>Dikarya</taxon>
        <taxon>Ascomycota</taxon>
        <taxon>Pezizomycotina</taxon>
        <taxon>Dothideomycetes</taxon>
        <taxon>Dothideomycetes incertae sedis</taxon>
        <taxon>Patellariales</taxon>
        <taxon>Patellariaceae</taxon>
        <taxon>Patellaria</taxon>
    </lineage>
</organism>
<feature type="non-terminal residue" evidence="1">
    <location>
        <position position="1"/>
    </location>
</feature>
<name>A0A9P4VSD9_9PEZI</name>
<gene>
    <name evidence="1" type="ORF">M501DRAFT_1004159</name>
</gene>
<comment type="caution">
    <text evidence="1">The sequence shown here is derived from an EMBL/GenBank/DDBJ whole genome shotgun (WGS) entry which is preliminary data.</text>
</comment>
<keyword evidence="2" id="KW-1185">Reference proteome</keyword>
<protein>
    <submittedName>
        <fullName evidence="1">Uncharacterized protein</fullName>
    </submittedName>
</protein>
<dbReference type="Proteomes" id="UP000799429">
    <property type="component" value="Unassembled WGS sequence"/>
</dbReference>
<dbReference type="AlphaFoldDB" id="A0A9P4VSD9"/>
<evidence type="ECO:0000313" key="2">
    <source>
        <dbReference type="Proteomes" id="UP000799429"/>
    </source>
</evidence>
<dbReference type="EMBL" id="MU006096">
    <property type="protein sequence ID" value="KAF2838454.1"/>
    <property type="molecule type" value="Genomic_DNA"/>
</dbReference>
<dbReference type="OrthoDB" id="3884315at2759"/>
<proteinExistence type="predicted"/>
<reference evidence="1" key="1">
    <citation type="journal article" date="2020" name="Stud. Mycol.">
        <title>101 Dothideomycetes genomes: a test case for predicting lifestyles and emergence of pathogens.</title>
        <authorList>
            <person name="Haridas S."/>
            <person name="Albert R."/>
            <person name="Binder M."/>
            <person name="Bloem J."/>
            <person name="Labutti K."/>
            <person name="Salamov A."/>
            <person name="Andreopoulos B."/>
            <person name="Baker S."/>
            <person name="Barry K."/>
            <person name="Bills G."/>
            <person name="Bluhm B."/>
            <person name="Cannon C."/>
            <person name="Castanera R."/>
            <person name="Culley D."/>
            <person name="Daum C."/>
            <person name="Ezra D."/>
            <person name="Gonzalez J."/>
            <person name="Henrissat B."/>
            <person name="Kuo A."/>
            <person name="Liang C."/>
            <person name="Lipzen A."/>
            <person name="Lutzoni F."/>
            <person name="Magnuson J."/>
            <person name="Mondo S."/>
            <person name="Nolan M."/>
            <person name="Ohm R."/>
            <person name="Pangilinan J."/>
            <person name="Park H.-J."/>
            <person name="Ramirez L."/>
            <person name="Alfaro M."/>
            <person name="Sun H."/>
            <person name="Tritt A."/>
            <person name="Yoshinaga Y."/>
            <person name="Zwiers L.-H."/>
            <person name="Turgeon B."/>
            <person name="Goodwin S."/>
            <person name="Spatafora J."/>
            <person name="Crous P."/>
            <person name="Grigoriev I."/>
        </authorList>
    </citation>
    <scope>NUCLEOTIDE SEQUENCE</scope>
    <source>
        <strain evidence="1">CBS 101060</strain>
    </source>
</reference>
<sequence>LEQLTIQLLSPQKRTAKVKEPAPYNGKRDELRGFLTQVRIYHKRIGLTDDSEPEIFKSFPKFEETLKNVFREPDEPLIIAFYQGLKEEVKDEWEVVTLAVRIDNRLYERRQEKGGRKNVIVRYRKKVIRATNRQD</sequence>
<accession>A0A9P4VSD9</accession>
<evidence type="ECO:0000313" key="1">
    <source>
        <dbReference type="EMBL" id="KAF2838454.1"/>
    </source>
</evidence>